<reference evidence="5" key="1">
    <citation type="submission" date="2016-06" db="EMBL/GenBank/DDBJ databases">
        <title>De novo assembly and RNA-Seq shows season-dependent expression and editing in black bear kidneys.</title>
        <authorList>
            <person name="Korstanje R."/>
            <person name="Srivastava A."/>
            <person name="Sarsani V.K."/>
            <person name="Sheehan S.M."/>
            <person name="Seger R.L."/>
            <person name="Barter M.E."/>
            <person name="Lindqvist C."/>
            <person name="Brody L.C."/>
            <person name="Mullikin J.C."/>
        </authorList>
    </citation>
    <scope>NUCLEOTIDE SEQUENCE [LARGE SCALE GENOMIC DNA]</scope>
</reference>
<dbReference type="GO" id="GO:0003924">
    <property type="term" value="F:GTPase activity"/>
    <property type="evidence" value="ECO:0007669"/>
    <property type="project" value="InterPro"/>
</dbReference>
<comment type="subcellular location">
    <subcellularLocation>
        <location evidence="1">Cytoplasm</location>
    </subcellularLocation>
</comment>
<evidence type="ECO:0000256" key="2">
    <source>
        <dbReference type="ARBA" id="ARBA00022490"/>
    </source>
</evidence>
<protein>
    <submittedName>
        <fullName evidence="4">MX dynamin like GTPase 2</fullName>
    </submittedName>
</protein>
<dbReference type="GO" id="GO:0008017">
    <property type="term" value="F:microtubule binding"/>
    <property type="evidence" value="ECO:0007669"/>
    <property type="project" value="TreeGrafter"/>
</dbReference>
<evidence type="ECO:0000259" key="3">
    <source>
        <dbReference type="PROSITE" id="PS51388"/>
    </source>
</evidence>
<dbReference type="GO" id="GO:0005737">
    <property type="term" value="C:cytoplasm"/>
    <property type="evidence" value="ECO:0007669"/>
    <property type="project" value="UniProtKB-SubCell"/>
</dbReference>
<dbReference type="PROSITE" id="PS51388">
    <property type="entry name" value="GED"/>
    <property type="match status" value="1"/>
</dbReference>
<evidence type="ECO:0000256" key="1">
    <source>
        <dbReference type="ARBA" id="ARBA00004496"/>
    </source>
</evidence>
<proteinExistence type="predicted"/>
<dbReference type="GO" id="GO:0005634">
    <property type="term" value="C:nucleus"/>
    <property type="evidence" value="ECO:0007669"/>
    <property type="project" value="TreeGrafter"/>
</dbReference>
<evidence type="ECO:0000313" key="4">
    <source>
        <dbReference type="Ensembl" id="ENSUAMP00000035229.1"/>
    </source>
</evidence>
<dbReference type="PANTHER" id="PTHR11566">
    <property type="entry name" value="DYNAMIN"/>
    <property type="match status" value="1"/>
</dbReference>
<dbReference type="AlphaFoldDB" id="A0A452SRA2"/>
<dbReference type="Ensembl" id="ENSUAMT00000039211.1">
    <property type="protein sequence ID" value="ENSUAMP00000035229.1"/>
    <property type="gene ID" value="ENSUAMG00000026737.1"/>
</dbReference>
<keyword evidence="2" id="KW-0963">Cytoplasm</keyword>
<dbReference type="GeneTree" id="ENSGT00940000163266"/>
<feature type="domain" description="GED" evidence="3">
    <location>
        <begin position="179"/>
        <end position="267"/>
    </location>
</feature>
<reference evidence="4" key="3">
    <citation type="submission" date="2025-09" db="UniProtKB">
        <authorList>
            <consortium name="Ensembl"/>
        </authorList>
    </citation>
    <scope>IDENTIFICATION</scope>
</reference>
<dbReference type="Pfam" id="PF02212">
    <property type="entry name" value="GED"/>
    <property type="match status" value="1"/>
</dbReference>
<keyword evidence="5" id="KW-1185">Reference proteome</keyword>
<dbReference type="GO" id="GO:0031623">
    <property type="term" value="P:receptor internalization"/>
    <property type="evidence" value="ECO:0007669"/>
    <property type="project" value="TreeGrafter"/>
</dbReference>
<dbReference type="GO" id="GO:0098793">
    <property type="term" value="C:presynapse"/>
    <property type="evidence" value="ECO:0007669"/>
    <property type="project" value="GOC"/>
</dbReference>
<dbReference type="InterPro" id="IPR000375">
    <property type="entry name" value="Dynamin_stalk"/>
</dbReference>
<dbReference type="InterPro" id="IPR020850">
    <property type="entry name" value="GED_dom"/>
</dbReference>
<gene>
    <name evidence="4" type="primary">MX2</name>
</gene>
<sequence length="267" mass="31276">MWERQCTSFPAGESSAGVHHGGLFYTAVKNIIHKEVSIYEKQYRGKELLGFVNYKTFETIVHQYLEQLVDPALAVLLKAVEIVWETFANTAKKHFSEFSNLNQTAQNKIEGIKTKQAETAENLIRLQFRMEQLVYCQDEIYREVLNQVRKEFFNPVGTSLKDPELKLSFSKDQSSMSSITEIGTHLNAYFWETSKRLANQIPFIIQYFVLQENGSCLQKAMMQILQDREHYSWLLQEQSDTSTKRRFLKEKIYRLTQARHALYNFCN</sequence>
<dbReference type="Pfam" id="PF01031">
    <property type="entry name" value="Dynamin_M"/>
    <property type="match status" value="1"/>
</dbReference>
<reference evidence="4" key="2">
    <citation type="submission" date="2025-08" db="UniProtKB">
        <authorList>
            <consortium name="Ensembl"/>
        </authorList>
    </citation>
    <scope>IDENTIFICATION</scope>
</reference>
<dbReference type="InterPro" id="IPR022812">
    <property type="entry name" value="Dynamin"/>
</dbReference>
<dbReference type="Gene3D" id="1.20.120.1240">
    <property type="entry name" value="Dynamin, middle domain"/>
    <property type="match status" value="1"/>
</dbReference>
<dbReference type="GO" id="GO:0005874">
    <property type="term" value="C:microtubule"/>
    <property type="evidence" value="ECO:0007669"/>
    <property type="project" value="TreeGrafter"/>
</dbReference>
<dbReference type="Proteomes" id="UP000291022">
    <property type="component" value="Unassembled WGS sequence"/>
</dbReference>
<name>A0A452SRA2_URSAM</name>
<dbReference type="GO" id="GO:0005525">
    <property type="term" value="F:GTP binding"/>
    <property type="evidence" value="ECO:0007669"/>
    <property type="project" value="UniProtKB-KW"/>
</dbReference>
<dbReference type="InterPro" id="IPR003130">
    <property type="entry name" value="GED"/>
</dbReference>
<dbReference type="SMART" id="SM00302">
    <property type="entry name" value="GED"/>
    <property type="match status" value="1"/>
</dbReference>
<accession>A0A452SRA2</accession>
<dbReference type="GO" id="GO:0051607">
    <property type="term" value="P:defense response to virus"/>
    <property type="evidence" value="ECO:0007669"/>
    <property type="project" value="TreeGrafter"/>
</dbReference>
<dbReference type="GO" id="GO:0005886">
    <property type="term" value="C:plasma membrane"/>
    <property type="evidence" value="ECO:0007669"/>
    <property type="project" value="TreeGrafter"/>
</dbReference>
<dbReference type="PANTHER" id="PTHR11566:SF46">
    <property type="entry name" value="INTERFERON-INDUCED GTP-BINDING PROTEIN MX2"/>
    <property type="match status" value="1"/>
</dbReference>
<dbReference type="GO" id="GO:0016185">
    <property type="term" value="P:synaptic vesicle budding from presynaptic endocytic zone membrane"/>
    <property type="evidence" value="ECO:0007669"/>
    <property type="project" value="TreeGrafter"/>
</dbReference>
<organism evidence="4 5">
    <name type="scientific">Ursus americanus</name>
    <name type="common">American black bear</name>
    <name type="synonym">Euarctos americanus</name>
    <dbReference type="NCBI Taxonomy" id="9643"/>
    <lineage>
        <taxon>Eukaryota</taxon>
        <taxon>Metazoa</taxon>
        <taxon>Chordata</taxon>
        <taxon>Craniata</taxon>
        <taxon>Vertebrata</taxon>
        <taxon>Euteleostomi</taxon>
        <taxon>Mammalia</taxon>
        <taxon>Eutheria</taxon>
        <taxon>Laurasiatheria</taxon>
        <taxon>Carnivora</taxon>
        <taxon>Caniformia</taxon>
        <taxon>Ursidae</taxon>
        <taxon>Ursus</taxon>
    </lineage>
</organism>
<evidence type="ECO:0000313" key="5">
    <source>
        <dbReference type="Proteomes" id="UP000291022"/>
    </source>
</evidence>